<reference evidence="6" key="1">
    <citation type="submission" date="2021-02" db="EMBL/GenBank/DDBJ databases">
        <authorList>
            <person name="Dougan E. K."/>
            <person name="Rhodes N."/>
            <person name="Thang M."/>
            <person name="Chan C."/>
        </authorList>
    </citation>
    <scope>NUCLEOTIDE SEQUENCE</scope>
</reference>
<evidence type="ECO:0000313" key="7">
    <source>
        <dbReference type="Proteomes" id="UP000601435"/>
    </source>
</evidence>
<feature type="repeat" description="WD" evidence="3">
    <location>
        <begin position="531"/>
        <end position="571"/>
    </location>
</feature>
<keyword evidence="2" id="KW-0677">Repeat</keyword>
<dbReference type="InterPro" id="IPR001680">
    <property type="entry name" value="WD40_rpt"/>
</dbReference>
<dbReference type="PANTHER" id="PTHR22847">
    <property type="entry name" value="WD40 REPEAT PROTEIN"/>
    <property type="match status" value="1"/>
</dbReference>
<dbReference type="Gene3D" id="2.130.10.10">
    <property type="entry name" value="YVTN repeat-like/Quinoprotein amine dehydrogenase"/>
    <property type="match status" value="4"/>
</dbReference>
<feature type="repeat" description="WD" evidence="3">
    <location>
        <begin position="925"/>
        <end position="965"/>
    </location>
</feature>
<dbReference type="PROSITE" id="PS50294">
    <property type="entry name" value="WD_REPEATS_REGION"/>
    <property type="match status" value="8"/>
</dbReference>
<feature type="repeat" description="WD" evidence="3">
    <location>
        <begin position="655"/>
        <end position="691"/>
    </location>
</feature>
<evidence type="ECO:0000259" key="5">
    <source>
        <dbReference type="Pfam" id="PF13475"/>
    </source>
</evidence>
<dbReference type="CDD" id="cd00200">
    <property type="entry name" value="WD40"/>
    <property type="match status" value="2"/>
</dbReference>
<dbReference type="OrthoDB" id="10255630at2759"/>
<dbReference type="Gene3D" id="1.25.40.20">
    <property type="entry name" value="Ankyrin repeat-containing domain"/>
    <property type="match status" value="1"/>
</dbReference>
<name>A0A812XD59_9DINO</name>
<feature type="repeat" description="WD" evidence="3">
    <location>
        <begin position="842"/>
        <end position="874"/>
    </location>
</feature>
<dbReference type="PROSITE" id="PS50082">
    <property type="entry name" value="WD_REPEATS_2"/>
    <property type="match status" value="10"/>
</dbReference>
<evidence type="ECO:0000256" key="2">
    <source>
        <dbReference type="ARBA" id="ARBA00022737"/>
    </source>
</evidence>
<dbReference type="InterPro" id="IPR020472">
    <property type="entry name" value="WD40_PAC1"/>
</dbReference>
<gene>
    <name evidence="6" type="ORF">SNEC2469_LOCUS20935</name>
</gene>
<dbReference type="Pfam" id="PF13475">
    <property type="entry name" value="DUF4116"/>
    <property type="match status" value="1"/>
</dbReference>
<dbReference type="Pfam" id="PF00400">
    <property type="entry name" value="WD40"/>
    <property type="match status" value="8"/>
</dbReference>
<keyword evidence="1 3" id="KW-0853">WD repeat</keyword>
<evidence type="ECO:0000313" key="6">
    <source>
        <dbReference type="EMBL" id="CAE7725350.1"/>
    </source>
</evidence>
<dbReference type="InterPro" id="IPR036322">
    <property type="entry name" value="WD40_repeat_dom_sf"/>
</dbReference>
<dbReference type="AlphaFoldDB" id="A0A812XD59"/>
<dbReference type="PRINTS" id="PR00320">
    <property type="entry name" value="GPROTEINBRPT"/>
</dbReference>
<feature type="repeat" description="WD" evidence="3">
    <location>
        <begin position="1008"/>
        <end position="1044"/>
    </location>
</feature>
<dbReference type="PANTHER" id="PTHR22847:SF637">
    <property type="entry name" value="WD REPEAT DOMAIN 5B"/>
    <property type="match status" value="1"/>
</dbReference>
<sequence>ADGNLPKVKQLLAEWADPNTSNSVKDGHPPLHAVLLRPQGLQPVHLDIVRALVDMDADLTLTTTMPAGETRRTFTLVHSALHSKSGKALKILAAAGLRHDGKPLSEVLEAEALRSEDPSIWSLLAPLEEERVGLLDASLVSLPDILALGATPGQVKALHQKAGLETPEEFLQQVVLKGLGPKELGEKLREEPDFLRPTTLPLPPFDAVRKALQEAPADLRKDSDVVLACISHDAACLVDAPEALRSERSFLLDAVQRHPRALEFAAGFREDAESRPSALHLSSEKSSDETTEPTTLADQKRLLAPETTKLARTEQLEGEFWSLGMLFVLEFAGGLRSDRQLAFEAWIAVQHAPWALDLLDAQLQQDPVLAFHAMQAQFATPASEALARFGTRDVDFAQMSELRSVEHDSEVGCACATGANCVAVGCGDGSILLHDLGGTDKSPSKLLGHQKAVHCLCLLSEEVLASGSGDNTVRVWNLRSKEVLQVLRGHTKTVLGLARLSDTQLASASADWTIRLWNLAEPEEDGRVLELEGHSNWVRCLCRTSAGSLVSGSDDRTLRVWDSDTGEELQKLHGHRDNVFCLCQASAELLASGSCDNTVRLWNLTSWVAVRVLEGLKGYVLSLCLLAPNQIAAGDDNGRLRVWCVESGEQIHDVKAAHSKEIGALTVTKVGGEPVLCSGSDDSTLKLWQLQVRTFCSSTFELCQLVSIEDKTKAALGGRVDVSVVRSRLGSGGVRYASSNPAEAWGIRGFSKDPNELRSVKHDSVVFCACTTGANRVAVGCSDGSILLHDLGGTDESASKLLGHQRRVCCLCLLSEEVLASGSGDKTIRIWNLRSKEALQVLSGHMGWVQGLARLSDTQLASANGDNTIGLWNLAEPEEDGRVLKGHGDSVNCLCRTSAGSLVSGSSDQTLRVWSSDTGEELQKLRGHTSRVRCLCEASHELLASGSVDNTVRLWSLTSWTTVRVLEGHTDSVSSLCLLAPNHLAAGDWGGRLVVWAVESGEKVHDLKSAHSKEIGALTVTKLRGEPVLCSGSFDSTLKLWQLQ</sequence>
<dbReference type="InterPro" id="IPR036770">
    <property type="entry name" value="Ankyrin_rpt-contain_sf"/>
</dbReference>
<feature type="repeat" description="WD" evidence="3">
    <location>
        <begin position="884"/>
        <end position="924"/>
    </location>
</feature>
<keyword evidence="7" id="KW-1185">Reference proteome</keyword>
<dbReference type="PROSITE" id="PS00678">
    <property type="entry name" value="WD_REPEATS_1"/>
    <property type="match status" value="6"/>
</dbReference>
<feature type="non-terminal residue" evidence="6">
    <location>
        <position position="1"/>
    </location>
</feature>
<dbReference type="InterPro" id="IPR019775">
    <property type="entry name" value="WD40_repeat_CS"/>
</dbReference>
<dbReference type="InterPro" id="IPR015943">
    <property type="entry name" value="WD40/YVTN_repeat-like_dom_sf"/>
</dbReference>
<feature type="non-terminal residue" evidence="6">
    <location>
        <position position="1044"/>
    </location>
</feature>
<dbReference type="SMART" id="SM00320">
    <property type="entry name" value="WD40"/>
    <property type="match status" value="14"/>
</dbReference>
<dbReference type="EMBL" id="CAJNJA010036847">
    <property type="protein sequence ID" value="CAE7725350.1"/>
    <property type="molecule type" value="Genomic_DNA"/>
</dbReference>
<accession>A0A812XD59</accession>
<dbReference type="Proteomes" id="UP000601435">
    <property type="component" value="Unassembled WGS sequence"/>
</dbReference>
<protein>
    <recommendedName>
        <fullName evidence="5">DUF4116 domain-containing protein</fullName>
    </recommendedName>
</protein>
<dbReference type="InterPro" id="IPR018391">
    <property type="entry name" value="PQQ_b-propeller_rpt"/>
</dbReference>
<feature type="region of interest" description="Disordered" evidence="4">
    <location>
        <begin position="275"/>
        <end position="297"/>
    </location>
</feature>
<dbReference type="InterPro" id="IPR025197">
    <property type="entry name" value="DUF4116"/>
</dbReference>
<organism evidence="6 7">
    <name type="scientific">Symbiodinium necroappetens</name>
    <dbReference type="NCBI Taxonomy" id="1628268"/>
    <lineage>
        <taxon>Eukaryota</taxon>
        <taxon>Sar</taxon>
        <taxon>Alveolata</taxon>
        <taxon>Dinophyceae</taxon>
        <taxon>Suessiales</taxon>
        <taxon>Symbiodiniaceae</taxon>
        <taxon>Symbiodinium</taxon>
    </lineage>
</organism>
<evidence type="ECO:0000256" key="1">
    <source>
        <dbReference type="ARBA" id="ARBA00022574"/>
    </source>
</evidence>
<feature type="repeat" description="WD" evidence="3">
    <location>
        <begin position="487"/>
        <end position="519"/>
    </location>
</feature>
<feature type="repeat" description="WD" evidence="3">
    <location>
        <begin position="572"/>
        <end position="612"/>
    </location>
</feature>
<evidence type="ECO:0000256" key="3">
    <source>
        <dbReference type="PROSITE-ProRule" id="PRU00221"/>
    </source>
</evidence>
<evidence type="ECO:0000256" key="4">
    <source>
        <dbReference type="SAM" id="MobiDB-lite"/>
    </source>
</evidence>
<feature type="repeat" description="WD" evidence="3">
    <location>
        <begin position="801"/>
        <end position="841"/>
    </location>
</feature>
<feature type="repeat" description="WD" evidence="3">
    <location>
        <begin position="446"/>
        <end position="486"/>
    </location>
</feature>
<feature type="domain" description="DUF4116" evidence="5">
    <location>
        <begin position="222"/>
        <end position="265"/>
    </location>
</feature>
<dbReference type="SUPFAM" id="SSF50978">
    <property type="entry name" value="WD40 repeat-like"/>
    <property type="match status" value="2"/>
</dbReference>
<dbReference type="SMART" id="SM00564">
    <property type="entry name" value="PQQ"/>
    <property type="match status" value="3"/>
</dbReference>
<proteinExistence type="predicted"/>
<comment type="caution">
    <text evidence="6">The sequence shown here is derived from an EMBL/GenBank/DDBJ whole genome shotgun (WGS) entry which is preliminary data.</text>
</comment>